<evidence type="ECO:0000256" key="1">
    <source>
        <dbReference type="ARBA" id="ARBA00004191"/>
    </source>
</evidence>
<comment type="similarity">
    <text evidence="2 9">Belongs to the glycosyl hydrolase 28 family.</text>
</comment>
<dbReference type="InterPro" id="IPR011050">
    <property type="entry name" value="Pectin_lyase_fold/virulence"/>
</dbReference>
<dbReference type="Gramene" id="EOY07007">
    <property type="protein sequence ID" value="EOY07007"/>
    <property type="gene ID" value="TCM_021548"/>
</dbReference>
<accession>A0A061ERK4</accession>
<dbReference type="OMA" id="QNYCPNE"/>
<dbReference type="PROSITE" id="PS00502">
    <property type="entry name" value="POLYGALACTURONASE"/>
    <property type="match status" value="1"/>
</dbReference>
<evidence type="ECO:0000256" key="9">
    <source>
        <dbReference type="RuleBase" id="RU361169"/>
    </source>
</evidence>
<keyword evidence="5 9" id="KW-0378">Hydrolase</keyword>
<keyword evidence="3" id="KW-0134">Cell wall</keyword>
<dbReference type="FunCoup" id="A0A061ERK4">
    <property type="interactions" value="66"/>
</dbReference>
<keyword evidence="6 9" id="KW-0326">Glycosidase</keyword>
<evidence type="ECO:0000256" key="4">
    <source>
        <dbReference type="ARBA" id="ARBA00022525"/>
    </source>
</evidence>
<keyword evidence="10" id="KW-0456">Lyase</keyword>
<evidence type="ECO:0000256" key="7">
    <source>
        <dbReference type="ARBA" id="ARBA00023316"/>
    </source>
</evidence>
<gene>
    <name evidence="10" type="ORF">TCM_021548</name>
</gene>
<dbReference type="STRING" id="3641.A0A061ERK4"/>
<protein>
    <submittedName>
        <fullName evidence="10">Pectin lyase-like superfamily protein</fullName>
    </submittedName>
</protein>
<dbReference type="Gene3D" id="2.160.20.10">
    <property type="entry name" value="Single-stranded right-handed beta-helix, Pectin lyase-like"/>
    <property type="match status" value="1"/>
</dbReference>
<organism evidence="10 11">
    <name type="scientific">Theobroma cacao</name>
    <name type="common">Cacao</name>
    <name type="synonym">Cocoa</name>
    <dbReference type="NCBI Taxonomy" id="3641"/>
    <lineage>
        <taxon>Eukaryota</taxon>
        <taxon>Viridiplantae</taxon>
        <taxon>Streptophyta</taxon>
        <taxon>Embryophyta</taxon>
        <taxon>Tracheophyta</taxon>
        <taxon>Spermatophyta</taxon>
        <taxon>Magnoliopsida</taxon>
        <taxon>eudicotyledons</taxon>
        <taxon>Gunneridae</taxon>
        <taxon>Pentapetalae</taxon>
        <taxon>rosids</taxon>
        <taxon>malvids</taxon>
        <taxon>Malvales</taxon>
        <taxon>Malvaceae</taxon>
        <taxon>Byttnerioideae</taxon>
        <taxon>Theobroma</taxon>
    </lineage>
</organism>
<reference evidence="10 11" key="1">
    <citation type="journal article" date="2013" name="Genome Biol.">
        <title>The genome sequence of the most widely cultivated cacao type and its use to identify candidate genes regulating pod color.</title>
        <authorList>
            <person name="Motamayor J.C."/>
            <person name="Mockaitis K."/>
            <person name="Schmutz J."/>
            <person name="Haiminen N."/>
            <person name="Iii D.L."/>
            <person name="Cornejo O."/>
            <person name="Findley S.D."/>
            <person name="Zheng P."/>
            <person name="Utro F."/>
            <person name="Royaert S."/>
            <person name="Saski C."/>
            <person name="Jenkins J."/>
            <person name="Podicheti R."/>
            <person name="Zhao M."/>
            <person name="Scheffler B.E."/>
            <person name="Stack J.C."/>
            <person name="Feltus F.A."/>
            <person name="Mustiga G.M."/>
            <person name="Amores F."/>
            <person name="Phillips W."/>
            <person name="Marelli J.P."/>
            <person name="May G.D."/>
            <person name="Shapiro H."/>
            <person name="Ma J."/>
            <person name="Bustamante C.D."/>
            <person name="Schnell R.J."/>
            <person name="Main D."/>
            <person name="Gilbert D."/>
            <person name="Parida L."/>
            <person name="Kuhn D.N."/>
        </authorList>
    </citation>
    <scope>NUCLEOTIDE SEQUENCE [LARGE SCALE GENOMIC DNA]</scope>
    <source>
        <strain evidence="11">cv. Matina 1-6</strain>
    </source>
</reference>
<dbReference type="Proteomes" id="UP000026915">
    <property type="component" value="Chromosome 5"/>
</dbReference>
<comment type="subcellular location">
    <subcellularLocation>
        <location evidence="1">Secreted</location>
        <location evidence="1">Cell wall</location>
    </subcellularLocation>
</comment>
<dbReference type="HOGENOM" id="CLU_016031_2_2_1"/>
<dbReference type="SMART" id="SM00710">
    <property type="entry name" value="PbH1"/>
    <property type="match status" value="5"/>
</dbReference>
<dbReference type="GO" id="GO:0005975">
    <property type="term" value="P:carbohydrate metabolic process"/>
    <property type="evidence" value="ECO:0007669"/>
    <property type="project" value="InterPro"/>
</dbReference>
<dbReference type="GO" id="GO:0004650">
    <property type="term" value="F:polygalacturonase activity"/>
    <property type="evidence" value="ECO:0007669"/>
    <property type="project" value="InterPro"/>
</dbReference>
<dbReference type="SUPFAM" id="SSF51126">
    <property type="entry name" value="Pectin lyase-like"/>
    <property type="match status" value="1"/>
</dbReference>
<evidence type="ECO:0000256" key="8">
    <source>
        <dbReference type="PROSITE-ProRule" id="PRU10052"/>
    </source>
</evidence>
<dbReference type="InterPro" id="IPR006626">
    <property type="entry name" value="PbH1"/>
</dbReference>
<dbReference type="InParanoid" id="A0A061ERK4"/>
<dbReference type="eggNOG" id="ENOG502QRN7">
    <property type="taxonomic scope" value="Eukaryota"/>
</dbReference>
<feature type="active site" evidence="8">
    <location>
        <position position="374"/>
    </location>
</feature>
<dbReference type="FunFam" id="2.160.20.10:FF:000016">
    <property type="entry name" value="Polygalacturonase 7"/>
    <property type="match status" value="1"/>
</dbReference>
<sequence length="525" mass="56471">MMKMGNLIKKLIFDEYEEVRDKQMEKEAGSEAGKLALFSCLSLKQSVGHNTTIHNIAPGNKKYGRGPHSLLLVTALSHMLLLELSMHQLSSEITISERMSCSIKLKLIVSKKFVSDLNVRRYQQFHLLTPPLLSLLLSPLVFRLVLLFFTSSGAAPLAPTYSVLNYGAKPDGNFDSAQAFVAAWTLACGSINPATIYVPPGRFLLRNVVFRGQCKNSAILFSIDGTLVAPSNYNIIGNTGNWLIFEHVNGVSIYGGILDGQGVGLWTCKRSGRGCPSGATSLRFSNSWNIVINGLTSLNSQMFHIVINGCNNVKVEGVRLSASGNSPNTDGIHVQSSSSVTILNSRIGTGDDCISVGPGTSNLWIENVACGPGHGISIGSLGKEFEEPGVQNVTVKSVTFTGTQNGVRIKSWGRPSTGYARNILFQHAVMTDVENPIVIDQHYCPDEKNCPGQVSGVKISDVTYQDIHGTSATEVALKFDCSSNNPCTDIRLDGVKLTYKNRPAEAACSNADGTASGFVQASSCL</sequence>
<keyword evidence="7" id="KW-0961">Cell wall biogenesis/degradation</keyword>
<keyword evidence="4" id="KW-0964">Secreted</keyword>
<dbReference type="EMBL" id="CM001883">
    <property type="protein sequence ID" value="EOY07007.1"/>
    <property type="molecule type" value="Genomic_DNA"/>
</dbReference>
<evidence type="ECO:0000256" key="5">
    <source>
        <dbReference type="ARBA" id="ARBA00022801"/>
    </source>
</evidence>
<dbReference type="Pfam" id="PF00295">
    <property type="entry name" value="Glyco_hydro_28"/>
    <property type="match status" value="1"/>
</dbReference>
<evidence type="ECO:0000256" key="3">
    <source>
        <dbReference type="ARBA" id="ARBA00022512"/>
    </source>
</evidence>
<keyword evidence="11" id="KW-1185">Reference proteome</keyword>
<evidence type="ECO:0000256" key="2">
    <source>
        <dbReference type="ARBA" id="ARBA00008834"/>
    </source>
</evidence>
<dbReference type="GO" id="GO:0016829">
    <property type="term" value="F:lyase activity"/>
    <property type="evidence" value="ECO:0007669"/>
    <property type="project" value="UniProtKB-KW"/>
</dbReference>
<evidence type="ECO:0000313" key="11">
    <source>
        <dbReference type="Proteomes" id="UP000026915"/>
    </source>
</evidence>
<dbReference type="InterPro" id="IPR000743">
    <property type="entry name" value="Glyco_hydro_28"/>
</dbReference>
<dbReference type="AlphaFoldDB" id="A0A061ERK4"/>
<evidence type="ECO:0000256" key="6">
    <source>
        <dbReference type="ARBA" id="ARBA00023295"/>
    </source>
</evidence>
<name>A0A061ERK4_THECC</name>
<evidence type="ECO:0000313" key="10">
    <source>
        <dbReference type="EMBL" id="EOY07007.1"/>
    </source>
</evidence>
<proteinExistence type="inferred from homology"/>
<dbReference type="PANTHER" id="PTHR31375">
    <property type="match status" value="1"/>
</dbReference>
<dbReference type="InterPro" id="IPR012334">
    <property type="entry name" value="Pectin_lyas_fold"/>
</dbReference>
<dbReference type="GO" id="GO:0071555">
    <property type="term" value="P:cell wall organization"/>
    <property type="evidence" value="ECO:0007669"/>
    <property type="project" value="UniProtKB-KW"/>
</dbReference>